<dbReference type="PANTHER" id="PTHR34050">
    <property type="entry name" value="DNA REPAIR RAD52-LIKE PROTEIN 2, CHLOROPLASTIC"/>
    <property type="match status" value="1"/>
</dbReference>
<dbReference type="Proteomes" id="UP000436088">
    <property type="component" value="Unassembled WGS sequence"/>
</dbReference>
<dbReference type="AlphaFoldDB" id="A0A6A3AQ56"/>
<name>A0A6A3AQ56_HIBSY</name>
<feature type="compositionally biased region" description="Low complexity" evidence="1">
    <location>
        <begin position="110"/>
        <end position="122"/>
    </location>
</feature>
<dbReference type="PANTHER" id="PTHR34050:SF3">
    <property type="entry name" value="DNA REPAIR RAD52-LIKE PROTEIN 2, CHLOROPLASTIC"/>
    <property type="match status" value="1"/>
</dbReference>
<evidence type="ECO:0000313" key="2">
    <source>
        <dbReference type="EMBL" id="KAE8706780.1"/>
    </source>
</evidence>
<feature type="region of interest" description="Disordered" evidence="1">
    <location>
        <begin position="103"/>
        <end position="122"/>
    </location>
</feature>
<keyword evidence="3" id="KW-1185">Reference proteome</keyword>
<dbReference type="InterPro" id="IPR037489">
    <property type="entry name" value="RAD52-like"/>
</dbReference>
<organism evidence="2 3">
    <name type="scientific">Hibiscus syriacus</name>
    <name type="common">Rose of Sharon</name>
    <dbReference type="NCBI Taxonomy" id="106335"/>
    <lineage>
        <taxon>Eukaryota</taxon>
        <taxon>Viridiplantae</taxon>
        <taxon>Streptophyta</taxon>
        <taxon>Embryophyta</taxon>
        <taxon>Tracheophyta</taxon>
        <taxon>Spermatophyta</taxon>
        <taxon>Magnoliopsida</taxon>
        <taxon>eudicotyledons</taxon>
        <taxon>Gunneridae</taxon>
        <taxon>Pentapetalae</taxon>
        <taxon>rosids</taxon>
        <taxon>malvids</taxon>
        <taxon>Malvales</taxon>
        <taxon>Malvaceae</taxon>
        <taxon>Malvoideae</taxon>
        <taxon>Hibiscus</taxon>
    </lineage>
</organism>
<accession>A0A6A3AQ56</accession>
<dbReference type="GO" id="GO:0003677">
    <property type="term" value="F:DNA binding"/>
    <property type="evidence" value="ECO:0007669"/>
    <property type="project" value="InterPro"/>
</dbReference>
<proteinExistence type="predicted"/>
<evidence type="ECO:0000256" key="1">
    <source>
        <dbReference type="SAM" id="MobiDB-lite"/>
    </source>
</evidence>
<gene>
    <name evidence="2" type="ORF">F3Y22_tig00110388pilonHSYRG00248</name>
</gene>
<reference evidence="2" key="1">
    <citation type="submission" date="2019-09" db="EMBL/GenBank/DDBJ databases">
        <title>Draft genome information of white flower Hibiscus syriacus.</title>
        <authorList>
            <person name="Kim Y.-M."/>
        </authorList>
    </citation>
    <scope>NUCLEOTIDE SEQUENCE [LARGE SCALE GENOMIC DNA]</scope>
    <source>
        <strain evidence="2">YM2019G1</strain>
    </source>
</reference>
<sequence length="122" mass="13285">MALQLRACFVFNSQWSTAPQLSSDTNYCKYGSKSNGGLVVGGMCRGRRRFIGHLRCSSSNVEKGVPYSNYVVPLSKTFSPSNSSCLTRPLVEILRDLNKRVPDNIITPPSSSSSSSSSTFLP</sequence>
<protein>
    <submittedName>
        <fullName evidence="2">DDT domain-containing protein, putative isoform 1</fullName>
    </submittedName>
</protein>
<dbReference type="EMBL" id="VEPZ02000967">
    <property type="protein sequence ID" value="KAE8706780.1"/>
    <property type="molecule type" value="Genomic_DNA"/>
</dbReference>
<dbReference type="GO" id="GO:0000724">
    <property type="term" value="P:double-strand break repair via homologous recombination"/>
    <property type="evidence" value="ECO:0007669"/>
    <property type="project" value="InterPro"/>
</dbReference>
<comment type="caution">
    <text evidence="2">The sequence shown here is derived from an EMBL/GenBank/DDBJ whole genome shotgun (WGS) entry which is preliminary data.</text>
</comment>
<evidence type="ECO:0000313" key="3">
    <source>
        <dbReference type="Proteomes" id="UP000436088"/>
    </source>
</evidence>